<dbReference type="EMBL" id="JAPWTK010000138">
    <property type="protein sequence ID" value="KAJ8948348.1"/>
    <property type="molecule type" value="Genomic_DNA"/>
</dbReference>
<evidence type="ECO:0000313" key="4">
    <source>
        <dbReference type="Proteomes" id="UP001162162"/>
    </source>
</evidence>
<keyword evidence="2" id="KW-0812">Transmembrane</keyword>
<accession>A0AAV8YB19</accession>
<comment type="similarity">
    <text evidence="1">Belongs to the TMEM70 family.</text>
</comment>
<dbReference type="InterPro" id="IPR045325">
    <property type="entry name" value="TMEM70/TMEM186/TMEM223"/>
</dbReference>
<gene>
    <name evidence="3" type="ORF">NQ318_019333</name>
</gene>
<keyword evidence="2" id="KW-1133">Transmembrane helix</keyword>
<comment type="caution">
    <text evidence="3">The sequence shown here is derived from an EMBL/GenBank/DDBJ whole genome shotgun (WGS) entry which is preliminary data.</text>
</comment>
<keyword evidence="2" id="KW-0472">Membrane</keyword>
<evidence type="ECO:0000256" key="2">
    <source>
        <dbReference type="SAM" id="Phobius"/>
    </source>
</evidence>
<proteinExistence type="inferred from homology"/>
<keyword evidence="4" id="KW-1185">Reference proteome</keyword>
<dbReference type="Proteomes" id="UP001162162">
    <property type="component" value="Unassembled WGS sequence"/>
</dbReference>
<dbReference type="Pfam" id="PF06979">
    <property type="entry name" value="TMEM70"/>
    <property type="match status" value="2"/>
</dbReference>
<protein>
    <recommendedName>
        <fullName evidence="5">Transmembrane protein 70</fullName>
    </recommendedName>
</protein>
<organism evidence="3 4">
    <name type="scientific">Aromia moschata</name>
    <dbReference type="NCBI Taxonomy" id="1265417"/>
    <lineage>
        <taxon>Eukaryota</taxon>
        <taxon>Metazoa</taxon>
        <taxon>Ecdysozoa</taxon>
        <taxon>Arthropoda</taxon>
        <taxon>Hexapoda</taxon>
        <taxon>Insecta</taxon>
        <taxon>Pterygota</taxon>
        <taxon>Neoptera</taxon>
        <taxon>Endopterygota</taxon>
        <taxon>Coleoptera</taxon>
        <taxon>Polyphaga</taxon>
        <taxon>Cucujiformia</taxon>
        <taxon>Chrysomeloidea</taxon>
        <taxon>Cerambycidae</taxon>
        <taxon>Cerambycinae</taxon>
        <taxon>Callichromatini</taxon>
        <taxon>Aromia</taxon>
    </lineage>
</organism>
<name>A0AAV8YB19_9CUCU</name>
<reference evidence="3" key="1">
    <citation type="journal article" date="2023" name="Insect Mol. Biol.">
        <title>Genome sequencing provides insights into the evolution of gene families encoding plant cell wall-degrading enzymes in longhorned beetles.</title>
        <authorList>
            <person name="Shin N.R."/>
            <person name="Okamura Y."/>
            <person name="Kirsch R."/>
            <person name="Pauchet Y."/>
        </authorList>
    </citation>
    <scope>NUCLEOTIDE SEQUENCE</scope>
    <source>
        <strain evidence="3">AMC_N1</strain>
    </source>
</reference>
<evidence type="ECO:0008006" key="5">
    <source>
        <dbReference type="Google" id="ProtNLM"/>
    </source>
</evidence>
<evidence type="ECO:0000256" key="1">
    <source>
        <dbReference type="ARBA" id="ARBA00005280"/>
    </source>
</evidence>
<dbReference type="InterPro" id="IPR009724">
    <property type="entry name" value="TMEM70"/>
</dbReference>
<feature type="transmembrane region" description="Helical" evidence="2">
    <location>
        <begin position="104"/>
        <end position="126"/>
    </location>
</feature>
<sequence>MSLKTCNILVPRLSNTLLYRSVSFECKRHHAAFFSSSFIAQIRCSSTKTSLKDSEKNIKHTIYYGLLTPQIRAVKMFSLSSSLVGILAQPFLYKEIAATGNVPVIVAAYSFIGFFTVVTPVLLHLITKKIHYTEFKSTEVRVPEVPGMFTTFCAKGKALFLDPVRSEYPEHYARIMGYDKPIDFKLNEKPASSSKQN</sequence>
<dbReference type="GO" id="GO:0033615">
    <property type="term" value="P:mitochondrial proton-transporting ATP synthase complex assembly"/>
    <property type="evidence" value="ECO:0007669"/>
    <property type="project" value="TreeGrafter"/>
</dbReference>
<evidence type="ECO:0000313" key="3">
    <source>
        <dbReference type="EMBL" id="KAJ8948348.1"/>
    </source>
</evidence>
<feature type="transmembrane region" description="Helical" evidence="2">
    <location>
        <begin position="73"/>
        <end position="92"/>
    </location>
</feature>
<dbReference type="AlphaFoldDB" id="A0AAV8YB19"/>
<dbReference type="PANTHER" id="PTHR13281:SF0">
    <property type="entry name" value="TRANSMEMBRANE PROTEIN 70, MITOCHONDRIAL"/>
    <property type="match status" value="1"/>
</dbReference>
<dbReference type="PANTHER" id="PTHR13281">
    <property type="entry name" value="TRANSMEMBRANE PROTEIN 70, MITOCHONDRIAL"/>
    <property type="match status" value="1"/>
</dbReference>
<dbReference type="GO" id="GO:0031966">
    <property type="term" value="C:mitochondrial membrane"/>
    <property type="evidence" value="ECO:0007669"/>
    <property type="project" value="TreeGrafter"/>
</dbReference>